<keyword evidence="1" id="KW-0472">Membrane</keyword>
<feature type="transmembrane region" description="Helical" evidence="1">
    <location>
        <begin position="31"/>
        <end position="50"/>
    </location>
</feature>
<dbReference type="AlphaFoldDB" id="A0A387BCE7"/>
<proteinExistence type="predicted"/>
<dbReference type="KEGG" id="lact:D7I46_11005"/>
<dbReference type="RefSeq" id="WP_120772915.1">
    <property type="nucleotide sequence ID" value="NZ_CP032627.1"/>
</dbReference>
<sequence length="62" mass="7182">MKKTLIIIDVAGRALFLGLAGYLMFNNVISKNSYLIGVVMIGFNVFTMFFDKNYLDKRRNRE</sequence>
<evidence type="ECO:0000256" key="1">
    <source>
        <dbReference type="SAM" id="Phobius"/>
    </source>
</evidence>
<keyword evidence="1" id="KW-0812">Transmembrane</keyword>
<accession>A0A387BCE7</accession>
<dbReference type="Proteomes" id="UP000269374">
    <property type="component" value="Chromosome"/>
</dbReference>
<keyword evidence="1" id="KW-1133">Transmembrane helix</keyword>
<gene>
    <name evidence="2" type="ORF">D7I46_11005</name>
</gene>
<evidence type="ECO:0000313" key="2">
    <source>
        <dbReference type="EMBL" id="AYG01545.1"/>
    </source>
</evidence>
<protein>
    <submittedName>
        <fullName evidence="2">Uncharacterized protein</fullName>
    </submittedName>
</protein>
<feature type="transmembrane region" description="Helical" evidence="1">
    <location>
        <begin position="5"/>
        <end position="25"/>
    </location>
</feature>
<keyword evidence="3" id="KW-1185">Reference proteome</keyword>
<evidence type="ECO:0000313" key="3">
    <source>
        <dbReference type="Proteomes" id="UP000269374"/>
    </source>
</evidence>
<name>A0A387BCE7_9LACT</name>
<reference evidence="2 3" key="1">
    <citation type="submission" date="2018-09" db="EMBL/GenBank/DDBJ databases">
        <title>Genome sequencing of strain 1JSPR-7.</title>
        <authorList>
            <person name="Heo J."/>
            <person name="Kim S.-J."/>
            <person name="Kwon S.-W."/>
        </authorList>
    </citation>
    <scope>NUCLEOTIDE SEQUENCE [LARGE SCALE GENOMIC DNA]</scope>
    <source>
        <strain evidence="2 3">1JSPR-7</strain>
    </source>
</reference>
<dbReference type="EMBL" id="CP032627">
    <property type="protein sequence ID" value="AYG01545.1"/>
    <property type="molecule type" value="Genomic_DNA"/>
</dbReference>
<organism evidence="2 3">
    <name type="scientific">Lactococcus allomyrinae</name>
    <dbReference type="NCBI Taxonomy" id="2419773"/>
    <lineage>
        <taxon>Bacteria</taxon>
        <taxon>Bacillati</taxon>
        <taxon>Bacillota</taxon>
        <taxon>Bacilli</taxon>
        <taxon>Lactobacillales</taxon>
        <taxon>Streptococcaceae</taxon>
        <taxon>Lactococcus</taxon>
    </lineage>
</organism>